<evidence type="ECO:0000256" key="6">
    <source>
        <dbReference type="ARBA" id="ARBA00022989"/>
    </source>
</evidence>
<evidence type="ECO:0000256" key="2">
    <source>
        <dbReference type="ARBA" id="ARBA00022448"/>
    </source>
</evidence>
<proteinExistence type="predicted"/>
<reference evidence="11 12" key="1">
    <citation type="journal article" date="2015" name="Nature">
        <title>rRNA introns, odd ribosomes, and small enigmatic genomes across a large radiation of phyla.</title>
        <authorList>
            <person name="Brown C.T."/>
            <person name="Hug L.A."/>
            <person name="Thomas B.C."/>
            <person name="Sharon I."/>
            <person name="Castelle C.J."/>
            <person name="Singh A."/>
            <person name="Wilkins M.J."/>
            <person name="Williams K.H."/>
            <person name="Banfield J.F."/>
        </authorList>
    </citation>
    <scope>NUCLEOTIDE SEQUENCE [LARGE SCALE GENOMIC DNA]</scope>
</reference>
<dbReference type="PATRIC" id="fig|1618345.3.peg.994"/>
<dbReference type="PROSITE" id="PS50893">
    <property type="entry name" value="ABC_TRANSPORTER_2"/>
    <property type="match status" value="1"/>
</dbReference>
<dbReference type="FunFam" id="3.40.50.300:FF:000287">
    <property type="entry name" value="Multidrug ABC transporter ATP-binding protein"/>
    <property type="match status" value="1"/>
</dbReference>
<dbReference type="InterPro" id="IPR003593">
    <property type="entry name" value="AAA+_ATPase"/>
</dbReference>
<keyword evidence="7 8" id="KW-0472">Membrane</keyword>
<keyword evidence="6 8" id="KW-1133">Transmembrane helix</keyword>
<dbReference type="Proteomes" id="UP000034207">
    <property type="component" value="Unassembled WGS sequence"/>
</dbReference>
<dbReference type="InterPro" id="IPR036640">
    <property type="entry name" value="ABC1_TM_sf"/>
</dbReference>
<dbReference type="InterPro" id="IPR027417">
    <property type="entry name" value="P-loop_NTPase"/>
</dbReference>
<dbReference type="SUPFAM" id="SSF52540">
    <property type="entry name" value="P-loop containing nucleoside triphosphate hydrolases"/>
    <property type="match status" value="1"/>
</dbReference>
<feature type="transmembrane region" description="Helical" evidence="8">
    <location>
        <begin position="172"/>
        <end position="192"/>
    </location>
</feature>
<dbReference type="PROSITE" id="PS50929">
    <property type="entry name" value="ABC_TM1F"/>
    <property type="match status" value="1"/>
</dbReference>
<evidence type="ECO:0000313" key="11">
    <source>
        <dbReference type="EMBL" id="KKQ93514.1"/>
    </source>
</evidence>
<evidence type="ECO:0000256" key="3">
    <source>
        <dbReference type="ARBA" id="ARBA00022692"/>
    </source>
</evidence>
<feature type="transmembrane region" description="Helical" evidence="8">
    <location>
        <begin position="70"/>
        <end position="88"/>
    </location>
</feature>
<dbReference type="Pfam" id="PF00664">
    <property type="entry name" value="ABC_membrane"/>
    <property type="match status" value="1"/>
</dbReference>
<feature type="transmembrane region" description="Helical" evidence="8">
    <location>
        <begin position="286"/>
        <end position="306"/>
    </location>
</feature>
<dbReference type="GO" id="GO:0005524">
    <property type="term" value="F:ATP binding"/>
    <property type="evidence" value="ECO:0007669"/>
    <property type="project" value="UniProtKB-KW"/>
</dbReference>
<evidence type="ECO:0000256" key="5">
    <source>
        <dbReference type="ARBA" id="ARBA00022840"/>
    </source>
</evidence>
<dbReference type="SUPFAM" id="SSF90123">
    <property type="entry name" value="ABC transporter transmembrane region"/>
    <property type="match status" value="1"/>
</dbReference>
<dbReference type="GO" id="GO:0015421">
    <property type="term" value="F:ABC-type oligopeptide transporter activity"/>
    <property type="evidence" value="ECO:0007669"/>
    <property type="project" value="TreeGrafter"/>
</dbReference>
<evidence type="ECO:0000256" key="1">
    <source>
        <dbReference type="ARBA" id="ARBA00004651"/>
    </source>
</evidence>
<keyword evidence="5" id="KW-0067">ATP-binding</keyword>
<evidence type="ECO:0000259" key="10">
    <source>
        <dbReference type="PROSITE" id="PS50929"/>
    </source>
</evidence>
<organism evidence="11 12">
    <name type="scientific">candidate division CPR2 bacterium GW2011_GWC2_39_10</name>
    <dbReference type="NCBI Taxonomy" id="1618345"/>
    <lineage>
        <taxon>Bacteria</taxon>
        <taxon>Bacteria division CPR2</taxon>
    </lineage>
</organism>
<dbReference type="InterPro" id="IPR003439">
    <property type="entry name" value="ABC_transporter-like_ATP-bd"/>
</dbReference>
<feature type="domain" description="ABC transporter" evidence="9">
    <location>
        <begin position="351"/>
        <end position="589"/>
    </location>
</feature>
<evidence type="ECO:0000256" key="7">
    <source>
        <dbReference type="ARBA" id="ARBA00023136"/>
    </source>
</evidence>
<feature type="transmembrane region" description="Helical" evidence="8">
    <location>
        <begin position="261"/>
        <end position="280"/>
    </location>
</feature>
<dbReference type="GO" id="GO:0005886">
    <property type="term" value="C:plasma membrane"/>
    <property type="evidence" value="ECO:0007669"/>
    <property type="project" value="UniProtKB-SubCell"/>
</dbReference>
<dbReference type="AlphaFoldDB" id="A0A0G0P5V0"/>
<dbReference type="STRING" id="1618345.UT18_C0019G0016"/>
<comment type="subcellular location">
    <subcellularLocation>
        <location evidence="1">Cell membrane</location>
        <topology evidence="1">Multi-pass membrane protein</topology>
    </subcellularLocation>
</comment>
<feature type="transmembrane region" description="Helical" evidence="8">
    <location>
        <begin position="31"/>
        <end position="50"/>
    </location>
</feature>
<comment type="caution">
    <text evidence="11">The sequence shown here is derived from an EMBL/GenBank/DDBJ whole genome shotgun (WGS) entry which is preliminary data.</text>
</comment>
<dbReference type="PANTHER" id="PTHR43394">
    <property type="entry name" value="ATP-DEPENDENT PERMEASE MDL1, MITOCHONDRIAL"/>
    <property type="match status" value="1"/>
</dbReference>
<dbReference type="EMBL" id="LBVV01000019">
    <property type="protein sequence ID" value="KKQ93514.1"/>
    <property type="molecule type" value="Genomic_DNA"/>
</dbReference>
<dbReference type="InterPro" id="IPR011527">
    <property type="entry name" value="ABC1_TM_dom"/>
</dbReference>
<name>A0A0G0P5V0_UNCC2</name>
<protein>
    <submittedName>
        <fullName evidence="11">ABC transporter-related protein</fullName>
    </submittedName>
</protein>
<feature type="domain" description="ABC transmembrane type-1" evidence="10">
    <location>
        <begin position="37"/>
        <end position="317"/>
    </location>
</feature>
<feature type="transmembrane region" description="Helical" evidence="8">
    <location>
        <begin position="143"/>
        <end position="166"/>
    </location>
</feature>
<keyword evidence="4" id="KW-0547">Nucleotide-binding</keyword>
<dbReference type="Pfam" id="PF00005">
    <property type="entry name" value="ABC_tran"/>
    <property type="match status" value="1"/>
</dbReference>
<evidence type="ECO:0000256" key="4">
    <source>
        <dbReference type="ARBA" id="ARBA00022741"/>
    </source>
</evidence>
<dbReference type="InterPro" id="IPR017871">
    <property type="entry name" value="ABC_transporter-like_CS"/>
</dbReference>
<dbReference type="SMART" id="SM00382">
    <property type="entry name" value="AAA"/>
    <property type="match status" value="1"/>
</dbReference>
<dbReference type="PROSITE" id="PS00211">
    <property type="entry name" value="ABC_TRANSPORTER_1"/>
    <property type="match status" value="1"/>
</dbReference>
<evidence type="ECO:0000259" key="9">
    <source>
        <dbReference type="PROSITE" id="PS50893"/>
    </source>
</evidence>
<keyword evidence="3 8" id="KW-0812">Transmembrane</keyword>
<gene>
    <name evidence="11" type="ORF">UT18_C0019G0016</name>
</gene>
<dbReference type="GO" id="GO:0016887">
    <property type="term" value="F:ATP hydrolysis activity"/>
    <property type="evidence" value="ECO:0007669"/>
    <property type="project" value="InterPro"/>
</dbReference>
<sequence>MSEKLITKKAVKQVLRDYWAELRLRPWQSTIALIAPGFGSILVFYVPPLIIAKLIDIFVSQQRVSFTLPVIRYIVLFAFLWLIGEILWRIGIHFLTRVEALGINALSKKSFALLTGKDYDFFTNNFVGALVKKSTAYPKNFETVIDIFSFDVFSSVIPIIFAFFILWQYSPWIPFILITCLFILIAIALPLIRKRIKLVAQRHDALSKMVGQRSDSLTNIMTVKSFAKENYEAKIFGEHVNLYTKKFKETADFQNLRYDTIVSPFYVLTNVIGLIAAILFTQNLGLTPGTIVVVFSYYANITRVFWGISKIYRSIESSISEAAEFTQLFVDPPAIQDSIDAVVLKVEKGDIAFTDVDFKYSDNKVDDDSFLSGFSLDIKAKQKVGLVGPSGGGKTTITKLLLRFIDPESGDIFVDGQSIKKITQSSLRREIAYVPQEPLLFHRSLFENIAYGDEDATKEDIIKAAKIAHADEFINQLPKGYETLVGERGIKLSGGQRQRVAIARALLKKASIIVLDEATSSLDSESEKYIQEGLWELMKDKTALVIAHRLSTIKHLDRILVLDNGKIVQDGTHDELISQDGLYAKLWSHQAGESKELSDYVLN</sequence>
<accession>A0A0G0P5V0</accession>
<dbReference type="Gene3D" id="1.20.1560.10">
    <property type="entry name" value="ABC transporter type 1, transmembrane domain"/>
    <property type="match status" value="1"/>
</dbReference>
<dbReference type="Gene3D" id="3.40.50.300">
    <property type="entry name" value="P-loop containing nucleotide triphosphate hydrolases"/>
    <property type="match status" value="1"/>
</dbReference>
<dbReference type="PANTHER" id="PTHR43394:SF1">
    <property type="entry name" value="ATP-BINDING CASSETTE SUB-FAMILY B MEMBER 10, MITOCHONDRIAL"/>
    <property type="match status" value="1"/>
</dbReference>
<dbReference type="InterPro" id="IPR039421">
    <property type="entry name" value="Type_1_exporter"/>
</dbReference>
<keyword evidence="2" id="KW-0813">Transport</keyword>
<evidence type="ECO:0000313" key="12">
    <source>
        <dbReference type="Proteomes" id="UP000034207"/>
    </source>
</evidence>
<evidence type="ECO:0000256" key="8">
    <source>
        <dbReference type="SAM" id="Phobius"/>
    </source>
</evidence>